<feature type="domain" description="No apical meristem-associated C-terminal" evidence="2">
    <location>
        <begin position="263"/>
        <end position="397"/>
    </location>
</feature>
<accession>A0A0L6VDJ9</accession>
<feature type="region of interest" description="Disordered" evidence="1">
    <location>
        <begin position="411"/>
        <end position="509"/>
    </location>
</feature>
<comment type="caution">
    <text evidence="3">The sequence shown here is derived from an EMBL/GenBank/DDBJ whole genome shotgun (WGS) entry which is preliminary data.</text>
</comment>
<feature type="compositionally biased region" description="Polar residues" evidence="1">
    <location>
        <begin position="487"/>
        <end position="499"/>
    </location>
</feature>
<evidence type="ECO:0000313" key="3">
    <source>
        <dbReference type="EMBL" id="KNZ58195.1"/>
    </source>
</evidence>
<feature type="compositionally biased region" description="Low complexity" evidence="1">
    <location>
        <begin position="446"/>
        <end position="460"/>
    </location>
</feature>
<name>A0A0L6VDJ9_9BASI</name>
<dbReference type="Pfam" id="PF14303">
    <property type="entry name" value="NAM-associated"/>
    <property type="match status" value="1"/>
</dbReference>
<dbReference type="Proteomes" id="UP000037035">
    <property type="component" value="Unassembled WGS sequence"/>
</dbReference>
<protein>
    <recommendedName>
        <fullName evidence="2">No apical meristem-associated C-terminal domain-containing protein</fullName>
    </recommendedName>
</protein>
<dbReference type="AlphaFoldDB" id="A0A0L6VDJ9"/>
<dbReference type="EMBL" id="LAVV01006813">
    <property type="protein sequence ID" value="KNZ58195.1"/>
    <property type="molecule type" value="Genomic_DNA"/>
</dbReference>
<gene>
    <name evidence="3" type="ORF">VP01_1979g1</name>
</gene>
<feature type="compositionally biased region" description="Polar residues" evidence="1">
    <location>
        <begin position="433"/>
        <end position="445"/>
    </location>
</feature>
<dbReference type="InterPro" id="IPR029466">
    <property type="entry name" value="NAM-associated_C"/>
</dbReference>
<reference evidence="3 4" key="1">
    <citation type="submission" date="2015-08" db="EMBL/GenBank/DDBJ databases">
        <title>Next Generation Sequencing and Analysis of the Genome of Puccinia sorghi L Schw, the Causal Agent of Maize Common Rust.</title>
        <authorList>
            <person name="Rochi L."/>
            <person name="Burguener G."/>
            <person name="Darino M."/>
            <person name="Turjanski A."/>
            <person name="Kreff E."/>
            <person name="Dieguez M.J."/>
            <person name="Sacco F."/>
        </authorList>
    </citation>
    <scope>NUCLEOTIDE SEQUENCE [LARGE SCALE GENOMIC DNA]</scope>
    <source>
        <strain evidence="3 4">RO10H11247</strain>
    </source>
</reference>
<evidence type="ECO:0000313" key="4">
    <source>
        <dbReference type="Proteomes" id="UP000037035"/>
    </source>
</evidence>
<organism evidence="3 4">
    <name type="scientific">Puccinia sorghi</name>
    <dbReference type="NCBI Taxonomy" id="27349"/>
    <lineage>
        <taxon>Eukaryota</taxon>
        <taxon>Fungi</taxon>
        <taxon>Dikarya</taxon>
        <taxon>Basidiomycota</taxon>
        <taxon>Pucciniomycotina</taxon>
        <taxon>Pucciniomycetes</taxon>
        <taxon>Pucciniales</taxon>
        <taxon>Pucciniaceae</taxon>
        <taxon>Puccinia</taxon>
    </lineage>
</organism>
<keyword evidence="4" id="KW-1185">Reference proteome</keyword>
<sequence length="509" mass="56501">MGHDSVHKGSVPSTVGAARPLSPSDCLYWWALAETKQKGYDEWRTNCIYAAPALAHSSTRGREGFSPLGASANLAGISNASLLRARNIAISHRAQNCSMTAQQVAQSCSQSRRFLSVKISREHPQWFGFSLGLHIGCALGDKHVQAIQGIQHTGFKHDNPAQAQWPNEMQASPPPRMNSWHVAGLRHKRTYLSITPKRRTHSGITSQAVSTAVPRLIKSPKVYQTATMKFLVSTKVISNPPSGTTEANHIKFAEEEYYNNTQKLFVFESTWNILRSHEKWREAFNSKRKCLALDNSTTNFSSQLPNLTAKSSSQFIIENSSSAASPTGDETNRHPIGVKKAKRSLAFVRANILQEQSNLIQQVEAEMKAQQLEISIMEKDLPSLADEFACKYFVKKKDILFKMREREIKEKDEREQLKKENQEDEAAEYKLGENNNSDTSGSHVQPSSSKPNSSSLPSNPVGSKDWSSPQPEQSKDGSPGFYIENPGDSSSSIPASATHNLDPLLNDFF</sequence>
<evidence type="ECO:0000259" key="2">
    <source>
        <dbReference type="Pfam" id="PF14303"/>
    </source>
</evidence>
<evidence type="ECO:0000256" key="1">
    <source>
        <dbReference type="SAM" id="MobiDB-lite"/>
    </source>
</evidence>
<proteinExistence type="predicted"/>
<dbReference type="VEuPathDB" id="FungiDB:VP01_1979g1"/>
<dbReference type="STRING" id="27349.A0A0L6VDJ9"/>
<feature type="compositionally biased region" description="Basic and acidic residues" evidence="1">
    <location>
        <begin position="411"/>
        <end position="431"/>
    </location>
</feature>